<dbReference type="SMART" id="SM00184">
    <property type="entry name" value="RING"/>
    <property type="match status" value="1"/>
</dbReference>
<keyword evidence="7" id="KW-1133">Transmembrane helix</keyword>
<dbReference type="EMBL" id="GISG01022473">
    <property type="protein sequence ID" value="MBA4618832.1"/>
    <property type="molecule type" value="Transcribed_RNA"/>
</dbReference>
<protein>
    <recommendedName>
        <fullName evidence="8">RING-type domain-containing protein</fullName>
    </recommendedName>
</protein>
<accession>A0A7C8YHZ1</accession>
<dbReference type="GO" id="GO:0008270">
    <property type="term" value="F:zinc ion binding"/>
    <property type="evidence" value="ECO:0007669"/>
    <property type="project" value="UniProtKB-KW"/>
</dbReference>
<evidence type="ECO:0000256" key="1">
    <source>
        <dbReference type="ARBA" id="ARBA00004370"/>
    </source>
</evidence>
<evidence type="ECO:0000256" key="7">
    <source>
        <dbReference type="SAM" id="Phobius"/>
    </source>
</evidence>
<dbReference type="Gene3D" id="3.30.40.10">
    <property type="entry name" value="Zinc/RING finger domain, C3HC4 (zinc finger)"/>
    <property type="match status" value="1"/>
</dbReference>
<reference evidence="9" key="1">
    <citation type="journal article" date="2013" name="J. Plant Res.">
        <title>Effect of fungi and light on seed germination of three Opuntia species from semiarid lands of central Mexico.</title>
        <authorList>
            <person name="Delgado-Sanchez P."/>
            <person name="Jimenez-Bremont J.F."/>
            <person name="Guerrero-Gonzalez Mde L."/>
            <person name="Flores J."/>
        </authorList>
    </citation>
    <scope>NUCLEOTIDE SEQUENCE</scope>
    <source>
        <tissue evidence="9">Cladode</tissue>
    </source>
</reference>
<evidence type="ECO:0000256" key="4">
    <source>
        <dbReference type="ARBA" id="ARBA00022833"/>
    </source>
</evidence>
<feature type="domain" description="RING-type" evidence="8">
    <location>
        <begin position="176"/>
        <end position="219"/>
    </location>
</feature>
<dbReference type="PANTHER" id="PTHR46151">
    <property type="entry name" value="NEP1-INTERACTING PROTEIN-LIKE 2"/>
    <property type="match status" value="1"/>
</dbReference>
<keyword evidence="3 6" id="KW-0863">Zinc-finger</keyword>
<feature type="transmembrane region" description="Helical" evidence="7">
    <location>
        <begin position="70"/>
        <end position="90"/>
    </location>
</feature>
<dbReference type="GO" id="GO:0016020">
    <property type="term" value="C:membrane"/>
    <property type="evidence" value="ECO:0007669"/>
    <property type="project" value="UniProtKB-SubCell"/>
</dbReference>
<dbReference type="AlphaFoldDB" id="A0A7C8YHZ1"/>
<proteinExistence type="predicted"/>
<evidence type="ECO:0000256" key="5">
    <source>
        <dbReference type="ARBA" id="ARBA00023136"/>
    </source>
</evidence>
<name>A0A7C8YHZ1_OPUST</name>
<dbReference type="Pfam" id="PF13639">
    <property type="entry name" value="zf-RING_2"/>
    <property type="match status" value="1"/>
</dbReference>
<comment type="subcellular location">
    <subcellularLocation>
        <location evidence="1">Membrane</location>
    </subcellularLocation>
</comment>
<dbReference type="PANTHER" id="PTHR46151:SF12">
    <property type="entry name" value="RING_U-BOX SUPERFAMILY PROTEIN"/>
    <property type="match status" value="1"/>
</dbReference>
<feature type="transmembrane region" description="Helical" evidence="7">
    <location>
        <begin position="35"/>
        <end position="58"/>
    </location>
</feature>
<keyword evidence="5 7" id="KW-0472">Membrane</keyword>
<keyword evidence="2" id="KW-0479">Metal-binding</keyword>
<evidence type="ECO:0000259" key="8">
    <source>
        <dbReference type="PROSITE" id="PS50089"/>
    </source>
</evidence>
<keyword evidence="7" id="KW-0812">Transmembrane</keyword>
<dbReference type="InterPro" id="IPR001841">
    <property type="entry name" value="Znf_RING"/>
</dbReference>
<reference evidence="9" key="2">
    <citation type="submission" date="2020-07" db="EMBL/GenBank/DDBJ databases">
        <authorList>
            <person name="Vera ALvarez R."/>
            <person name="Arias-Moreno D.M."/>
            <person name="Jimenez-Jacinto V."/>
            <person name="Jimenez-Bremont J.F."/>
            <person name="Swaminathan K."/>
            <person name="Moose S.P."/>
            <person name="Guerrero-Gonzalez M.L."/>
            <person name="Marino-Ramirez L."/>
            <person name="Landsman D."/>
            <person name="Rodriguez-Kessler M."/>
            <person name="Delgado-Sanchez P."/>
        </authorList>
    </citation>
    <scope>NUCLEOTIDE SEQUENCE</scope>
    <source>
        <tissue evidence="9">Cladode</tissue>
    </source>
</reference>
<organism evidence="9">
    <name type="scientific">Opuntia streptacantha</name>
    <name type="common">Prickly pear cactus</name>
    <name type="synonym">Opuntia cardona</name>
    <dbReference type="NCBI Taxonomy" id="393608"/>
    <lineage>
        <taxon>Eukaryota</taxon>
        <taxon>Viridiplantae</taxon>
        <taxon>Streptophyta</taxon>
        <taxon>Embryophyta</taxon>
        <taxon>Tracheophyta</taxon>
        <taxon>Spermatophyta</taxon>
        <taxon>Magnoliopsida</taxon>
        <taxon>eudicotyledons</taxon>
        <taxon>Gunneridae</taxon>
        <taxon>Pentapetalae</taxon>
        <taxon>Caryophyllales</taxon>
        <taxon>Cactineae</taxon>
        <taxon>Cactaceae</taxon>
        <taxon>Opuntioideae</taxon>
        <taxon>Opuntia</taxon>
    </lineage>
</organism>
<dbReference type="InterPro" id="IPR013083">
    <property type="entry name" value="Znf_RING/FYVE/PHD"/>
</dbReference>
<evidence type="ECO:0000256" key="2">
    <source>
        <dbReference type="ARBA" id="ARBA00022723"/>
    </source>
</evidence>
<evidence type="ECO:0000313" key="9">
    <source>
        <dbReference type="EMBL" id="MBA4618832.1"/>
    </source>
</evidence>
<evidence type="ECO:0000256" key="3">
    <source>
        <dbReference type="ARBA" id="ARBA00022771"/>
    </source>
</evidence>
<keyword evidence="4" id="KW-0862">Zinc</keyword>
<dbReference type="PROSITE" id="PS50089">
    <property type="entry name" value="ZF_RING_2"/>
    <property type="match status" value="1"/>
</dbReference>
<evidence type="ECO:0000256" key="6">
    <source>
        <dbReference type="PROSITE-ProRule" id="PRU00175"/>
    </source>
</evidence>
<sequence>MTNFLCRNIVYVWGYCMQICHSFGSKWGPKILETLALTIGTFIFACGGVIVGGIAGAMKGQTTETGFCRGAGIGVISGTIVALELLDSLINGRFLSKMALFGSIFNGKAFREWVSPAVLKAYQWQTTGDNDGNNNNEGPRSDIYSMEELRGMTTELINELPVLIFHFDPSTPTVSCTICLQELVEGERARKLPECEQHVFHLRCIDAWLARSASCPVCRKRLDHHSPAITRQN</sequence>
<dbReference type="SUPFAM" id="SSF57850">
    <property type="entry name" value="RING/U-box"/>
    <property type="match status" value="1"/>
</dbReference>